<protein>
    <submittedName>
        <fullName evidence="1">16364_t:CDS:1</fullName>
    </submittedName>
</protein>
<feature type="non-terminal residue" evidence="1">
    <location>
        <position position="1"/>
    </location>
</feature>
<evidence type="ECO:0000313" key="2">
    <source>
        <dbReference type="Proteomes" id="UP000789525"/>
    </source>
</evidence>
<keyword evidence="2" id="KW-1185">Reference proteome</keyword>
<comment type="caution">
    <text evidence="1">The sequence shown here is derived from an EMBL/GenBank/DDBJ whole genome shotgun (WGS) entry which is preliminary data.</text>
</comment>
<gene>
    <name evidence="1" type="ORF">ACOLOM_LOCUS10418</name>
</gene>
<dbReference type="Proteomes" id="UP000789525">
    <property type="component" value="Unassembled WGS sequence"/>
</dbReference>
<reference evidence="1" key="1">
    <citation type="submission" date="2021-06" db="EMBL/GenBank/DDBJ databases">
        <authorList>
            <person name="Kallberg Y."/>
            <person name="Tangrot J."/>
            <person name="Rosling A."/>
        </authorList>
    </citation>
    <scope>NUCLEOTIDE SEQUENCE</scope>
    <source>
        <strain evidence="1">CL356</strain>
    </source>
</reference>
<dbReference type="EMBL" id="CAJVPT010033509">
    <property type="protein sequence ID" value="CAG8705072.1"/>
    <property type="molecule type" value="Genomic_DNA"/>
</dbReference>
<proteinExistence type="predicted"/>
<feature type="non-terminal residue" evidence="1">
    <location>
        <position position="78"/>
    </location>
</feature>
<evidence type="ECO:0000313" key="1">
    <source>
        <dbReference type="EMBL" id="CAG8705072.1"/>
    </source>
</evidence>
<accession>A0ACA9PDF1</accession>
<sequence length="78" mass="9216">TEAQQNTLPKRSWDEQVASKRDSQENLNINKDNTNPQEQGRHLEKENRTIRIDDTDMETNSKSEIEQDQPWFTMLKGK</sequence>
<organism evidence="1 2">
    <name type="scientific">Acaulospora colombiana</name>
    <dbReference type="NCBI Taxonomy" id="27376"/>
    <lineage>
        <taxon>Eukaryota</taxon>
        <taxon>Fungi</taxon>
        <taxon>Fungi incertae sedis</taxon>
        <taxon>Mucoromycota</taxon>
        <taxon>Glomeromycotina</taxon>
        <taxon>Glomeromycetes</taxon>
        <taxon>Diversisporales</taxon>
        <taxon>Acaulosporaceae</taxon>
        <taxon>Acaulospora</taxon>
    </lineage>
</organism>
<name>A0ACA9PDF1_9GLOM</name>